<feature type="signal peptide" evidence="5">
    <location>
        <begin position="1"/>
        <end position="20"/>
    </location>
</feature>
<reference evidence="7" key="1">
    <citation type="submission" date="2023-08" db="EMBL/GenBank/DDBJ databases">
        <authorList>
            <person name="Audoor S."/>
            <person name="Bilcke G."/>
        </authorList>
    </citation>
    <scope>NUCLEOTIDE SEQUENCE</scope>
</reference>
<keyword evidence="3" id="KW-1015">Disulfide bond</keyword>
<protein>
    <recommendedName>
        <fullName evidence="6">Folate receptor-like domain-containing protein</fullName>
    </recommendedName>
</protein>
<evidence type="ECO:0000256" key="2">
    <source>
        <dbReference type="ARBA" id="ARBA00022729"/>
    </source>
</evidence>
<evidence type="ECO:0000256" key="1">
    <source>
        <dbReference type="ARBA" id="ARBA00007932"/>
    </source>
</evidence>
<name>A0AAD2FY21_9STRA</name>
<feature type="transmembrane region" description="Helical" evidence="4">
    <location>
        <begin position="251"/>
        <end position="273"/>
    </location>
</feature>
<dbReference type="PANTHER" id="PTHR10517">
    <property type="entry name" value="FOLATE RECEPTOR"/>
    <property type="match status" value="1"/>
</dbReference>
<feature type="chain" id="PRO_5042056802" description="Folate receptor-like domain-containing protein" evidence="5">
    <location>
        <begin position="21"/>
        <end position="292"/>
    </location>
</feature>
<gene>
    <name evidence="7" type="ORF">CYCCA115_LOCUS16407</name>
</gene>
<dbReference type="EMBL" id="CAKOGP040001925">
    <property type="protein sequence ID" value="CAJ1956807.1"/>
    <property type="molecule type" value="Genomic_DNA"/>
</dbReference>
<accession>A0AAD2FY21</accession>
<feature type="domain" description="Folate receptor-like" evidence="6">
    <location>
        <begin position="86"/>
        <end position="224"/>
    </location>
</feature>
<evidence type="ECO:0000313" key="8">
    <source>
        <dbReference type="Proteomes" id="UP001295423"/>
    </source>
</evidence>
<evidence type="ECO:0000256" key="3">
    <source>
        <dbReference type="ARBA" id="ARBA00023157"/>
    </source>
</evidence>
<evidence type="ECO:0000256" key="4">
    <source>
        <dbReference type="SAM" id="Phobius"/>
    </source>
</evidence>
<keyword evidence="2 5" id="KW-0732">Signal</keyword>
<dbReference type="InterPro" id="IPR018143">
    <property type="entry name" value="Folate_rcpt-like"/>
</dbReference>
<sequence length="292" mass="32201">MKFSATIVVIGLCTIPAASAWEESCTQFKNIYADGTQLCEKMWDDSFTVVDDESMGYTMWFFDHDTNPNNEVTAKIHGNSSTPDKCHLNYFHKEIPSPEDDNMSECHPWQNNACCNSDTVESGSALNAAYGPGFEWDRCGPMSQACERFFVQEACLYECEPSAGLYRKFKEDQFDDPGYNEWQLFKMPIKKSYCNAWYDACKNDYFCGQGSFFECEAFYWENQKAKEEAAAAAAAAAAATAYEEEGPSSGVVIGLSVAGALAVAGILANVVLISREKSGNPMFAPAETGVST</sequence>
<keyword evidence="8" id="KW-1185">Reference proteome</keyword>
<dbReference type="GO" id="GO:0009897">
    <property type="term" value="C:external side of plasma membrane"/>
    <property type="evidence" value="ECO:0007669"/>
    <property type="project" value="TreeGrafter"/>
</dbReference>
<keyword evidence="4" id="KW-1133">Transmembrane helix</keyword>
<evidence type="ECO:0000259" key="6">
    <source>
        <dbReference type="Pfam" id="PF03024"/>
    </source>
</evidence>
<dbReference type="GO" id="GO:0038023">
    <property type="term" value="F:signaling receptor activity"/>
    <property type="evidence" value="ECO:0007669"/>
    <property type="project" value="TreeGrafter"/>
</dbReference>
<keyword evidence="4" id="KW-0472">Membrane</keyword>
<comment type="similarity">
    <text evidence="1">Belongs to the folate receptor family.</text>
</comment>
<dbReference type="Pfam" id="PF03024">
    <property type="entry name" value="Folate_rec"/>
    <property type="match status" value="1"/>
</dbReference>
<dbReference type="AlphaFoldDB" id="A0AAD2FY21"/>
<organism evidence="7 8">
    <name type="scientific">Cylindrotheca closterium</name>
    <dbReference type="NCBI Taxonomy" id="2856"/>
    <lineage>
        <taxon>Eukaryota</taxon>
        <taxon>Sar</taxon>
        <taxon>Stramenopiles</taxon>
        <taxon>Ochrophyta</taxon>
        <taxon>Bacillariophyta</taxon>
        <taxon>Bacillariophyceae</taxon>
        <taxon>Bacillariophycidae</taxon>
        <taxon>Bacillariales</taxon>
        <taxon>Bacillariaceae</taxon>
        <taxon>Cylindrotheca</taxon>
    </lineage>
</organism>
<comment type="caution">
    <text evidence="7">The sequence shown here is derived from an EMBL/GenBank/DDBJ whole genome shotgun (WGS) entry which is preliminary data.</text>
</comment>
<evidence type="ECO:0000256" key="5">
    <source>
        <dbReference type="SAM" id="SignalP"/>
    </source>
</evidence>
<proteinExistence type="inferred from homology"/>
<dbReference type="PANTHER" id="PTHR10517:SF14">
    <property type="entry name" value="FOLATE RECEPTOR 1-RELATED"/>
    <property type="match status" value="1"/>
</dbReference>
<evidence type="ECO:0000313" key="7">
    <source>
        <dbReference type="EMBL" id="CAJ1956807.1"/>
    </source>
</evidence>
<dbReference type="InterPro" id="IPR004269">
    <property type="entry name" value="Folate_rcpt"/>
</dbReference>
<keyword evidence="4" id="KW-0812">Transmembrane</keyword>
<dbReference type="Proteomes" id="UP001295423">
    <property type="component" value="Unassembled WGS sequence"/>
</dbReference>